<evidence type="ECO:0000256" key="6">
    <source>
        <dbReference type="ARBA" id="ARBA00023136"/>
    </source>
</evidence>
<comment type="subcellular location">
    <subcellularLocation>
        <location evidence="1">Mitochondrion inner membrane</location>
        <topology evidence="1">Single-pass membrane protein</topology>
    </subcellularLocation>
</comment>
<evidence type="ECO:0000259" key="7">
    <source>
        <dbReference type="Pfam" id="PF07766"/>
    </source>
</evidence>
<evidence type="ECO:0000313" key="8">
    <source>
        <dbReference type="EMBL" id="CAF3752324.1"/>
    </source>
</evidence>
<evidence type="ECO:0000256" key="2">
    <source>
        <dbReference type="ARBA" id="ARBA00022692"/>
    </source>
</evidence>
<dbReference type="Pfam" id="PF07766">
    <property type="entry name" value="LETM1_RBD"/>
    <property type="match status" value="1"/>
</dbReference>
<keyword evidence="3" id="KW-0999">Mitochondrion inner membrane</keyword>
<organism evidence="8 9">
    <name type="scientific">Rotaria magnacalcarata</name>
    <dbReference type="NCBI Taxonomy" id="392030"/>
    <lineage>
        <taxon>Eukaryota</taxon>
        <taxon>Metazoa</taxon>
        <taxon>Spiralia</taxon>
        <taxon>Gnathifera</taxon>
        <taxon>Rotifera</taxon>
        <taxon>Eurotatoria</taxon>
        <taxon>Bdelloidea</taxon>
        <taxon>Philodinida</taxon>
        <taxon>Philodinidae</taxon>
        <taxon>Rotaria</taxon>
    </lineage>
</organism>
<evidence type="ECO:0000256" key="5">
    <source>
        <dbReference type="ARBA" id="ARBA00023128"/>
    </source>
</evidence>
<keyword evidence="2" id="KW-0812">Transmembrane</keyword>
<gene>
    <name evidence="8" type="ORF">BYL167_LOCUS399</name>
</gene>
<evidence type="ECO:0000313" key="9">
    <source>
        <dbReference type="Proteomes" id="UP000681967"/>
    </source>
</evidence>
<sequence>MTQISNRFSSISSSTTEITIFNSIEKDQVNEKQTKSAASLPTAVPIIRTERFITVLKHYYNGFKLLCIETTIAIRLLRQILDGHNLTRCERKQFTRTAADLFRLFFLELYPNMLPHTFKEADKGKAQLNKWLKVKLEMANFLQDTLEATSLKSKKDVPTMNCQQNL</sequence>
<evidence type="ECO:0000256" key="3">
    <source>
        <dbReference type="ARBA" id="ARBA00022792"/>
    </source>
</evidence>
<dbReference type="GO" id="GO:0005743">
    <property type="term" value="C:mitochondrial inner membrane"/>
    <property type="evidence" value="ECO:0007669"/>
    <property type="project" value="UniProtKB-SubCell"/>
</dbReference>
<feature type="domain" description="Letm1 RBD" evidence="7">
    <location>
        <begin position="105"/>
        <end position="155"/>
    </location>
</feature>
<dbReference type="GO" id="GO:0030003">
    <property type="term" value="P:intracellular monoatomic cation homeostasis"/>
    <property type="evidence" value="ECO:0007669"/>
    <property type="project" value="TreeGrafter"/>
</dbReference>
<keyword evidence="5" id="KW-0496">Mitochondrion</keyword>
<evidence type="ECO:0000256" key="4">
    <source>
        <dbReference type="ARBA" id="ARBA00022989"/>
    </source>
</evidence>
<evidence type="ECO:0000256" key="1">
    <source>
        <dbReference type="ARBA" id="ARBA00004434"/>
    </source>
</evidence>
<dbReference type="GO" id="GO:0043022">
    <property type="term" value="F:ribosome binding"/>
    <property type="evidence" value="ECO:0007669"/>
    <property type="project" value="InterPro"/>
</dbReference>
<name>A0A8S2IQK3_9BILA</name>
<dbReference type="Proteomes" id="UP000681967">
    <property type="component" value="Unassembled WGS sequence"/>
</dbReference>
<proteinExistence type="predicted"/>
<dbReference type="AlphaFoldDB" id="A0A8S2IQK3"/>
<keyword evidence="4" id="KW-1133">Transmembrane helix</keyword>
<reference evidence="8" key="1">
    <citation type="submission" date="2021-02" db="EMBL/GenBank/DDBJ databases">
        <authorList>
            <person name="Nowell W R."/>
        </authorList>
    </citation>
    <scope>NUCLEOTIDE SEQUENCE</scope>
</reference>
<keyword evidence="6" id="KW-0472">Membrane</keyword>
<dbReference type="InterPro" id="IPR044202">
    <property type="entry name" value="LETM1/MDM38-like"/>
</dbReference>
<accession>A0A8S2IQK3</accession>
<protein>
    <recommendedName>
        <fullName evidence="7">Letm1 RBD domain-containing protein</fullName>
    </recommendedName>
</protein>
<dbReference type="PANTHER" id="PTHR14009">
    <property type="entry name" value="LEUCINE ZIPPER-EF-HAND CONTAINING TRANSMEMBRANE PROTEIN"/>
    <property type="match status" value="1"/>
</dbReference>
<comment type="caution">
    <text evidence="8">The sequence shown here is derived from an EMBL/GenBank/DDBJ whole genome shotgun (WGS) entry which is preliminary data.</text>
</comment>
<dbReference type="InterPro" id="IPR033122">
    <property type="entry name" value="LETM1-like_RBD"/>
</dbReference>
<dbReference type="EMBL" id="CAJOBH010000038">
    <property type="protein sequence ID" value="CAF3752324.1"/>
    <property type="molecule type" value="Genomic_DNA"/>
</dbReference>
<dbReference type="PANTHER" id="PTHR14009:SF1">
    <property type="entry name" value="MITOCHONDRIAL PROTON_CALCIUM EXCHANGER PROTEIN"/>
    <property type="match status" value="1"/>
</dbReference>